<dbReference type="InterPro" id="IPR025723">
    <property type="entry name" value="ArsA/GET3_ATPase-like"/>
</dbReference>
<dbReference type="InterPro" id="IPR016300">
    <property type="entry name" value="ATPase_ArsA/GET3"/>
</dbReference>
<feature type="domain" description="AAA+ ATPase" evidence="1">
    <location>
        <begin position="9"/>
        <end position="198"/>
    </location>
</feature>
<gene>
    <name evidence="2" type="ORF">ACFFRE_11835</name>
</gene>
<keyword evidence="3" id="KW-1185">Reference proteome</keyword>
<evidence type="ECO:0000259" key="1">
    <source>
        <dbReference type="SMART" id="SM00382"/>
    </source>
</evidence>
<organism evidence="2 3">
    <name type="scientific">Aciditerrimonas ferrireducens</name>
    <dbReference type="NCBI Taxonomy" id="667306"/>
    <lineage>
        <taxon>Bacteria</taxon>
        <taxon>Bacillati</taxon>
        <taxon>Actinomycetota</taxon>
        <taxon>Acidimicrobiia</taxon>
        <taxon>Acidimicrobiales</taxon>
        <taxon>Acidimicrobiaceae</taxon>
        <taxon>Aciditerrimonas</taxon>
    </lineage>
</organism>
<dbReference type="Pfam" id="PF02374">
    <property type="entry name" value="ArsA_ATPase"/>
    <property type="match status" value="1"/>
</dbReference>
<name>A0ABV6C553_9ACTN</name>
<dbReference type="PANTHER" id="PTHR10803:SF31">
    <property type="entry name" value="ATPASE RV3679-RELATED"/>
    <property type="match status" value="1"/>
</dbReference>
<evidence type="ECO:0000313" key="3">
    <source>
        <dbReference type="Proteomes" id="UP001589788"/>
    </source>
</evidence>
<dbReference type="SUPFAM" id="SSF52540">
    <property type="entry name" value="P-loop containing nucleoside triphosphate hydrolases"/>
    <property type="match status" value="1"/>
</dbReference>
<dbReference type="Gene3D" id="3.40.50.300">
    <property type="entry name" value="P-loop containing nucleotide triphosphate hydrolases"/>
    <property type="match status" value="1"/>
</dbReference>
<sequence>MDVAEFVGQSRVLVVAGKGGVGKTTVAATLARLAAETGARVVLVDLEGRPGLPRCFGHPDPLGYEPVPLLAAGPGGGEVLGRRITPDEALVEYLVEHGLKRVSRRLVSSGALEIVATAIPGIRDVLVLGKVKQLERQGLADLLVVDAPATGHAMTFLSSAEGLLDAARGGPVRTQAAEVVELLSDPRRCQVVLVTVPEEMPVNEVVEAAYALEDRVGVALAPVVVNGCVQAPPGLAVDPAEAAAAAGRSLSAAQLEAL</sequence>
<dbReference type="EMBL" id="JBHLYQ010000161">
    <property type="protein sequence ID" value="MFC0082820.1"/>
    <property type="molecule type" value="Genomic_DNA"/>
</dbReference>
<dbReference type="InterPro" id="IPR027417">
    <property type="entry name" value="P-loop_NTPase"/>
</dbReference>
<dbReference type="RefSeq" id="WP_377790476.1">
    <property type="nucleotide sequence ID" value="NZ_JBHLYQ010000161.1"/>
</dbReference>
<dbReference type="Proteomes" id="UP001589788">
    <property type="component" value="Unassembled WGS sequence"/>
</dbReference>
<protein>
    <submittedName>
        <fullName evidence="2">ArsA family ATPase</fullName>
    </submittedName>
</protein>
<comment type="caution">
    <text evidence="2">The sequence shown here is derived from an EMBL/GenBank/DDBJ whole genome shotgun (WGS) entry which is preliminary data.</text>
</comment>
<proteinExistence type="predicted"/>
<feature type="non-terminal residue" evidence="2">
    <location>
        <position position="258"/>
    </location>
</feature>
<dbReference type="InterPro" id="IPR003593">
    <property type="entry name" value="AAA+_ATPase"/>
</dbReference>
<dbReference type="PANTHER" id="PTHR10803">
    <property type="entry name" value="ARSENICAL PUMP-DRIVING ATPASE ARSENITE-TRANSLOCATING ATPASE"/>
    <property type="match status" value="1"/>
</dbReference>
<reference evidence="2 3" key="1">
    <citation type="submission" date="2024-09" db="EMBL/GenBank/DDBJ databases">
        <authorList>
            <person name="Sun Q."/>
            <person name="Mori K."/>
        </authorList>
    </citation>
    <scope>NUCLEOTIDE SEQUENCE [LARGE SCALE GENOMIC DNA]</scope>
    <source>
        <strain evidence="2 3">JCM 15389</strain>
    </source>
</reference>
<evidence type="ECO:0000313" key="2">
    <source>
        <dbReference type="EMBL" id="MFC0082820.1"/>
    </source>
</evidence>
<dbReference type="SMART" id="SM00382">
    <property type="entry name" value="AAA"/>
    <property type="match status" value="1"/>
</dbReference>
<accession>A0ABV6C553</accession>